<dbReference type="RefSeq" id="WP_161517650.1">
    <property type="nucleotide sequence ID" value="NZ_CAUWFA010000002.1"/>
</dbReference>
<dbReference type="Proteomes" id="UP001238155">
    <property type="component" value="Chromosome"/>
</dbReference>
<dbReference type="EMBL" id="CP123751">
    <property type="protein sequence ID" value="WHQ80245.1"/>
    <property type="molecule type" value="Genomic_DNA"/>
</dbReference>
<reference evidence="1" key="1">
    <citation type="submission" date="2023-04" db="EMBL/GenBank/DDBJ databases">
        <title>Four porcine-derived lactic acid bacteria strains analyses and their evaluation as potential probiotics based on genomics.</title>
        <authorList>
            <person name="Niu D."/>
        </authorList>
    </citation>
    <scope>NUCLEOTIDE SEQUENCE</scope>
    <source>
        <strain evidence="1">ZSB1</strain>
    </source>
</reference>
<name>A0AAJ6FVH9_9LACO</name>
<protein>
    <submittedName>
        <fullName evidence="1">Uncharacterized protein</fullName>
    </submittedName>
</protein>
<dbReference type="AlphaFoldDB" id="A0AAJ6FVH9"/>
<gene>
    <name evidence="1" type="ORF">QFF56_00450</name>
</gene>
<evidence type="ECO:0000313" key="2">
    <source>
        <dbReference type="Proteomes" id="UP001238155"/>
    </source>
</evidence>
<organism evidence="1 2">
    <name type="scientific">Ligilactobacillus animalis</name>
    <dbReference type="NCBI Taxonomy" id="1605"/>
    <lineage>
        <taxon>Bacteria</taxon>
        <taxon>Bacillati</taxon>
        <taxon>Bacillota</taxon>
        <taxon>Bacilli</taxon>
        <taxon>Lactobacillales</taxon>
        <taxon>Lactobacillaceae</taxon>
        <taxon>Ligilactobacillus</taxon>
    </lineage>
</organism>
<dbReference type="GeneID" id="61225641"/>
<evidence type="ECO:0000313" key="1">
    <source>
        <dbReference type="EMBL" id="WHQ80245.1"/>
    </source>
</evidence>
<sequence length="53" mass="5964">MKKIYIVSESTNAYLQLFKLKRLIFQTIAQASSFAGIIEDFQLPVKVGGRDEG</sequence>
<accession>A0AAJ6FVH9</accession>
<proteinExistence type="predicted"/>